<protein>
    <recommendedName>
        <fullName evidence="3">DUF3037 domain-containing protein</fullName>
    </recommendedName>
</protein>
<reference evidence="2" key="1">
    <citation type="submission" date="2009-07" db="EMBL/GenBank/DDBJ databases">
        <title>Complete genome sequence of Zobellia galactanivorans Dsij.</title>
        <authorList>
            <consortium name="Genoscope - CEA"/>
        </authorList>
    </citation>
    <scope>NUCLEOTIDE SEQUENCE [LARGE SCALE GENOMIC DNA]</scope>
    <source>
        <strain evidence="2">DSM 12802 / CCUG 47099 / CIP 106680 / NCIMB 13871 / Dsij</strain>
    </source>
</reference>
<dbReference type="STRING" id="63186.ZOBELLIA_1274"/>
<dbReference type="AlphaFoldDB" id="G0L3B1"/>
<evidence type="ECO:0000313" key="2">
    <source>
        <dbReference type="Proteomes" id="UP000008898"/>
    </source>
</evidence>
<reference evidence="1 2" key="2">
    <citation type="journal article" date="2012" name="Environ. Microbiol.">
        <title>Characterization of the first alginolytic operons in a marine bacterium: from their emergence in marine Flavobacteriia to their independent transfers to marine Proteobacteria and human gut Bacteroides.</title>
        <authorList>
            <person name="Thomas F."/>
            <person name="Barbeyron T."/>
            <person name="Tonon T."/>
            <person name="Genicot S."/>
            <person name="Czjzek M."/>
            <person name="Michel G."/>
        </authorList>
    </citation>
    <scope>NUCLEOTIDE SEQUENCE [LARGE SCALE GENOMIC DNA]</scope>
    <source>
        <strain evidence="2">DSM 12802 / CCUG 47099 / CIP 106680 / NCIMB 13871 / Dsij</strain>
    </source>
</reference>
<dbReference type="RefSeq" id="WP_013992639.1">
    <property type="nucleotide sequence ID" value="NC_015844.1"/>
</dbReference>
<dbReference type="PATRIC" id="fig|63186.3.peg.1257"/>
<dbReference type="InterPro" id="IPR021398">
    <property type="entry name" value="DUF3037"/>
</dbReference>
<sequence length="128" mass="14869">MQDRVVYEFAIIRLVPRVEREEFINVGAILFSKRKKFLDIRYHVDKARLNAFASDIDPNTIEAYLKAWKEVCMGEPQGGAIGKLDQPSRFRWLTASRSTIIQSSEPHPGLCFDPEKELHDLFNKYVLQ</sequence>
<dbReference type="HOGENOM" id="CLU_138456_0_0_10"/>
<dbReference type="EMBL" id="FP476056">
    <property type="protein sequence ID" value="CAZ95330.1"/>
    <property type="molecule type" value="Genomic_DNA"/>
</dbReference>
<gene>
    <name evidence="1" type="ordered locus">zobellia_1274</name>
</gene>
<dbReference type="KEGG" id="zga:ZOBELLIA_1274"/>
<name>G0L3B1_ZOBGA</name>
<keyword evidence="2" id="KW-1185">Reference proteome</keyword>
<evidence type="ECO:0000313" key="1">
    <source>
        <dbReference type="EMBL" id="CAZ95330.1"/>
    </source>
</evidence>
<organism evidence="1 2">
    <name type="scientific">Zobellia galactanivorans (strain DSM 12802 / CCUG 47099 / CIP 106680 / NCIMB 13871 / Dsij)</name>
    <dbReference type="NCBI Taxonomy" id="63186"/>
    <lineage>
        <taxon>Bacteria</taxon>
        <taxon>Pseudomonadati</taxon>
        <taxon>Bacteroidota</taxon>
        <taxon>Flavobacteriia</taxon>
        <taxon>Flavobacteriales</taxon>
        <taxon>Flavobacteriaceae</taxon>
        <taxon>Zobellia</taxon>
    </lineage>
</organism>
<proteinExistence type="predicted"/>
<dbReference type="Proteomes" id="UP000008898">
    <property type="component" value="Chromosome"/>
</dbReference>
<dbReference type="Pfam" id="PF11236">
    <property type="entry name" value="DUF3037"/>
    <property type="match status" value="1"/>
</dbReference>
<accession>G0L3B1</accession>
<evidence type="ECO:0008006" key="3">
    <source>
        <dbReference type="Google" id="ProtNLM"/>
    </source>
</evidence>
<dbReference type="OrthoDB" id="9803207at2"/>